<dbReference type="InterPro" id="IPR041966">
    <property type="entry name" value="LOTUS-like"/>
</dbReference>
<feature type="domain" description="Tudor" evidence="6">
    <location>
        <begin position="593"/>
        <end position="652"/>
    </location>
</feature>
<dbReference type="Gene3D" id="2.30.30.140">
    <property type="match status" value="1"/>
</dbReference>
<evidence type="ECO:0000256" key="1">
    <source>
        <dbReference type="ARBA" id="ARBA00004496"/>
    </source>
</evidence>
<reference evidence="8 9" key="1">
    <citation type="submission" date="2021-06" db="EMBL/GenBank/DDBJ databases">
        <title>Caerostris darwini draft genome.</title>
        <authorList>
            <person name="Kono N."/>
            <person name="Arakawa K."/>
        </authorList>
    </citation>
    <scope>NUCLEOTIDE SEQUENCE [LARGE SCALE GENOMIC DNA]</scope>
</reference>
<evidence type="ECO:0000313" key="8">
    <source>
        <dbReference type="EMBL" id="GIY56496.1"/>
    </source>
</evidence>
<protein>
    <submittedName>
        <fullName evidence="8">Tudor domain-containing protein 5</fullName>
    </submittedName>
</protein>
<dbReference type="Gene3D" id="2.40.50.90">
    <property type="match status" value="1"/>
</dbReference>
<keyword evidence="2" id="KW-0963">Cytoplasm</keyword>
<comment type="caution">
    <text evidence="8">The sequence shown here is derived from an EMBL/GenBank/DDBJ whole genome shotgun (WGS) entry which is preliminary data.</text>
</comment>
<comment type="subcellular location">
    <subcellularLocation>
        <location evidence="1">Cytoplasm</location>
    </subcellularLocation>
</comment>
<dbReference type="InterPro" id="IPR002999">
    <property type="entry name" value="Tudor"/>
</dbReference>
<keyword evidence="9" id="KW-1185">Reference proteome</keyword>
<sequence length="1069" mass="121972">MIGRNIPYANFGYSSTVRFLSDLSDVVRINRSGNDYHLMCVADESTKHIVKMVAKQKAPKHKPTTRPKTTRYVYTNSVEKQRLPRFQRSSAPSNKVLPSSIETEIVHLLLRNSLGLRLGEFLTSYRTYYGRELLFKDHGFYTLQECLESISSIILKPLDNDVLIKYSSAPEETYFVTVDQNTNSRKTFKSTSLPVANTTQSTFDQSRQISNNYTDKCASTASSKLSHFNTPTRLDSSSPINTFGACASSVRNSKKPFFNDQDSDPTYGHFKPNSYNYCDSTAVNLSSRDKSPLLDNSDPWSKFRFNGNEKVQNLLDLNLNANNSGLCEKNVNESHVSEKIKDNLRKIIGTYRHGIWAKEFPAIYQEITNTEFDLHSLRFYDMASFVDAVPEILARKSTVGSKKDWIILPADKVDEFDVSNPKSASLMIESIIASTRKILQAYPEGIPLSEFLHVYCLNCTEPLLLEELGFDCIEHLLICIEDRVPLEIKKIEDRKFVCFVQSQKKFSPSSPKHEPLPEKAVSPSSEYVQQAIPDNLNYQHSSISVYIAEVNDPNHFYFQIIGPTTSDTLKSLYDDMETFYNKYEHKYRMNFKHISIGIRCVAKWPKDCLWYRVRVIALPSPEVVKVIYVDYGTVSDLKYSDLRYLCAEFANFPAQALKGSLVDIEPPNNNVSWSIQASNRFLKMISDISLVASVTDIVNDVYYMRLWNTNSTNNININLSSVLVKEGLAKNKPPHPESNTQTATATTPTASKDGNKTVVTFFEKFVEAFKVNTTQKSENLPTILLEQLTKVIETSMNQQQGAISPPVENLVETASPSNSDSSPIDIDSDGEIFDADDDAFFEELYQNTVTRQYIKSIRTKDWYEFNVLIYQNELFISGGDIAGLIWSDKDSDYFLQRVQNSEVDFKFINVTENENLELFRQVKNSSVKGLKKVMDKECLVIAPLKTLIPILNLFGHPSVELRLMIRKIIKDFSPFLCAWMGTSSTETEDIEAGGRPETDDDKVNRLNLCQLQTMKAGICLRRSKLKEDLREIFQRRKLNYSLFLCKKLKAAVICFLLMYIMNLERYFFL</sequence>
<dbReference type="PROSITE" id="PS50304">
    <property type="entry name" value="TUDOR"/>
    <property type="match status" value="1"/>
</dbReference>
<dbReference type="PANTHER" id="PTHR16442:SF1">
    <property type="entry name" value="RING FINGER PROTEIN 17"/>
    <property type="match status" value="1"/>
</dbReference>
<keyword evidence="4" id="KW-0744">Spermatogenesis</keyword>
<dbReference type="GO" id="GO:0030154">
    <property type="term" value="P:cell differentiation"/>
    <property type="evidence" value="ECO:0007669"/>
    <property type="project" value="UniProtKB-ARBA"/>
</dbReference>
<evidence type="ECO:0000256" key="2">
    <source>
        <dbReference type="ARBA" id="ARBA00022490"/>
    </source>
</evidence>
<dbReference type="Gene3D" id="3.30.420.610">
    <property type="entry name" value="LOTUS domain-like"/>
    <property type="match status" value="4"/>
</dbReference>
<dbReference type="InterPro" id="IPR025605">
    <property type="entry name" value="OST-HTH/LOTUS_dom"/>
</dbReference>
<dbReference type="GO" id="GO:0005737">
    <property type="term" value="C:cytoplasm"/>
    <property type="evidence" value="ECO:0007669"/>
    <property type="project" value="UniProtKB-SubCell"/>
</dbReference>
<name>A0AAV4UFG7_9ARAC</name>
<gene>
    <name evidence="8" type="primary">TDRD5_3</name>
    <name evidence="8" type="ORF">CDAR_63131</name>
</gene>
<keyword evidence="3" id="KW-0677">Repeat</keyword>
<feature type="region of interest" description="Disordered" evidence="5">
    <location>
        <begin position="729"/>
        <end position="751"/>
    </location>
</feature>
<dbReference type="SMART" id="SM00333">
    <property type="entry name" value="TUDOR"/>
    <property type="match status" value="1"/>
</dbReference>
<evidence type="ECO:0000256" key="4">
    <source>
        <dbReference type="ARBA" id="ARBA00022871"/>
    </source>
</evidence>
<proteinExistence type="predicted"/>
<dbReference type="CDD" id="cd09972">
    <property type="entry name" value="LOTUS_TDRD_OSKAR"/>
    <property type="match status" value="1"/>
</dbReference>
<evidence type="ECO:0000256" key="5">
    <source>
        <dbReference type="SAM" id="MobiDB-lite"/>
    </source>
</evidence>
<dbReference type="SUPFAM" id="SSF63748">
    <property type="entry name" value="Tudor/PWWP/MBT"/>
    <property type="match status" value="1"/>
</dbReference>
<dbReference type="GO" id="GO:0007283">
    <property type="term" value="P:spermatogenesis"/>
    <property type="evidence" value="ECO:0007669"/>
    <property type="project" value="UniProtKB-KW"/>
</dbReference>
<dbReference type="PANTHER" id="PTHR16442">
    <property type="entry name" value="RING FINGER PROTEIN 17"/>
    <property type="match status" value="1"/>
</dbReference>
<dbReference type="Pfam" id="PF00567">
    <property type="entry name" value="TUDOR"/>
    <property type="match status" value="1"/>
</dbReference>
<feature type="domain" description="HTH OST-type" evidence="7">
    <location>
        <begin position="336"/>
        <end position="411"/>
    </location>
</feature>
<dbReference type="PROSITE" id="PS51644">
    <property type="entry name" value="HTH_OST"/>
    <property type="match status" value="1"/>
</dbReference>
<dbReference type="EMBL" id="BPLQ01011198">
    <property type="protein sequence ID" value="GIY56496.1"/>
    <property type="molecule type" value="Genomic_DNA"/>
</dbReference>
<evidence type="ECO:0000259" key="6">
    <source>
        <dbReference type="PROSITE" id="PS50304"/>
    </source>
</evidence>
<evidence type="ECO:0000313" key="9">
    <source>
        <dbReference type="Proteomes" id="UP001054837"/>
    </source>
</evidence>
<accession>A0AAV4UFG7</accession>
<organism evidence="8 9">
    <name type="scientific">Caerostris darwini</name>
    <dbReference type="NCBI Taxonomy" id="1538125"/>
    <lineage>
        <taxon>Eukaryota</taxon>
        <taxon>Metazoa</taxon>
        <taxon>Ecdysozoa</taxon>
        <taxon>Arthropoda</taxon>
        <taxon>Chelicerata</taxon>
        <taxon>Arachnida</taxon>
        <taxon>Araneae</taxon>
        <taxon>Araneomorphae</taxon>
        <taxon>Entelegynae</taxon>
        <taxon>Araneoidea</taxon>
        <taxon>Araneidae</taxon>
        <taxon>Caerostris</taxon>
    </lineage>
</organism>
<evidence type="ECO:0000256" key="3">
    <source>
        <dbReference type="ARBA" id="ARBA00022737"/>
    </source>
</evidence>
<dbReference type="Proteomes" id="UP001054837">
    <property type="component" value="Unassembled WGS sequence"/>
</dbReference>
<evidence type="ECO:0000259" key="7">
    <source>
        <dbReference type="PROSITE" id="PS51644"/>
    </source>
</evidence>
<dbReference type="AlphaFoldDB" id="A0AAV4UFG7"/>
<dbReference type="Pfam" id="PF12872">
    <property type="entry name" value="OST-HTH"/>
    <property type="match status" value="3"/>
</dbReference>
<dbReference type="InterPro" id="IPR035437">
    <property type="entry name" value="SNase_OB-fold_sf"/>
</dbReference>
<keyword evidence="4" id="KW-0221">Differentiation</keyword>
<feature type="compositionally biased region" description="Low complexity" evidence="5">
    <location>
        <begin position="740"/>
        <end position="750"/>
    </location>
</feature>